<protein>
    <recommendedName>
        <fullName evidence="2">Retroviral polymerase SH3-like domain-containing protein</fullName>
    </recommendedName>
</protein>
<dbReference type="OrthoDB" id="439192at2759"/>
<evidence type="ECO:0000256" key="1">
    <source>
        <dbReference type="SAM" id="MobiDB-lite"/>
    </source>
</evidence>
<evidence type="ECO:0000259" key="2">
    <source>
        <dbReference type="Pfam" id="PF25597"/>
    </source>
</evidence>
<evidence type="ECO:0000313" key="3">
    <source>
        <dbReference type="EMBL" id="KAF9060015.1"/>
    </source>
</evidence>
<sequence length="258" mass="29218">MKLQPHGESGIVVGYACDLKGYLIYFPHSKSICSRCDVVFHGFPIPPTSPPTLETLWKDLPLLLEPRFQDDDDRLVIEQNPSSPNQINDSLSSLHRENSISRETAGPDLSSHRRENSLSRESTGHDISHPSQDIIMQDNDTPLAQRQARWTSHLPACYIIDSAADCNILLDFLQSKEDEMELECTQSEFPHLTQAFIKAEVTYANAALTEPIDDISAKDPDMLQEAKSSMYWIYWLAAIYEELESLKAKGVYKEIEHP</sequence>
<dbReference type="AlphaFoldDB" id="A0A9P5TY12"/>
<organism evidence="3 4">
    <name type="scientific">Rhodocollybia butyracea</name>
    <dbReference type="NCBI Taxonomy" id="206335"/>
    <lineage>
        <taxon>Eukaryota</taxon>
        <taxon>Fungi</taxon>
        <taxon>Dikarya</taxon>
        <taxon>Basidiomycota</taxon>
        <taxon>Agaricomycotina</taxon>
        <taxon>Agaricomycetes</taxon>
        <taxon>Agaricomycetidae</taxon>
        <taxon>Agaricales</taxon>
        <taxon>Marasmiineae</taxon>
        <taxon>Omphalotaceae</taxon>
        <taxon>Rhodocollybia</taxon>
    </lineage>
</organism>
<dbReference type="EMBL" id="JADNRY010000265">
    <property type="protein sequence ID" value="KAF9060015.1"/>
    <property type="molecule type" value="Genomic_DNA"/>
</dbReference>
<name>A0A9P5TY12_9AGAR</name>
<gene>
    <name evidence="3" type="ORF">BDP27DRAFT_1430582</name>
</gene>
<proteinExistence type="predicted"/>
<comment type="caution">
    <text evidence="3">The sequence shown here is derived from an EMBL/GenBank/DDBJ whole genome shotgun (WGS) entry which is preliminary data.</text>
</comment>
<dbReference type="Proteomes" id="UP000772434">
    <property type="component" value="Unassembled WGS sequence"/>
</dbReference>
<accession>A0A9P5TY12</accession>
<evidence type="ECO:0000313" key="4">
    <source>
        <dbReference type="Proteomes" id="UP000772434"/>
    </source>
</evidence>
<reference evidence="3" key="1">
    <citation type="submission" date="2020-11" db="EMBL/GenBank/DDBJ databases">
        <authorList>
            <consortium name="DOE Joint Genome Institute"/>
            <person name="Ahrendt S."/>
            <person name="Riley R."/>
            <person name="Andreopoulos W."/>
            <person name="Labutti K."/>
            <person name="Pangilinan J."/>
            <person name="Ruiz-Duenas F.J."/>
            <person name="Barrasa J.M."/>
            <person name="Sanchez-Garcia M."/>
            <person name="Camarero S."/>
            <person name="Miyauchi S."/>
            <person name="Serrano A."/>
            <person name="Linde D."/>
            <person name="Babiker R."/>
            <person name="Drula E."/>
            <person name="Ayuso-Fernandez I."/>
            <person name="Pacheco R."/>
            <person name="Padilla G."/>
            <person name="Ferreira P."/>
            <person name="Barriuso J."/>
            <person name="Kellner H."/>
            <person name="Castanera R."/>
            <person name="Alfaro M."/>
            <person name="Ramirez L."/>
            <person name="Pisabarro A.G."/>
            <person name="Kuo A."/>
            <person name="Tritt A."/>
            <person name="Lipzen A."/>
            <person name="He G."/>
            <person name="Yan M."/>
            <person name="Ng V."/>
            <person name="Cullen D."/>
            <person name="Martin F."/>
            <person name="Rosso M.-N."/>
            <person name="Henrissat B."/>
            <person name="Hibbett D."/>
            <person name="Martinez A.T."/>
            <person name="Grigoriev I.V."/>
        </authorList>
    </citation>
    <scope>NUCLEOTIDE SEQUENCE</scope>
    <source>
        <strain evidence="3">AH 40177</strain>
    </source>
</reference>
<feature type="compositionally biased region" description="Polar residues" evidence="1">
    <location>
        <begin position="79"/>
        <end position="93"/>
    </location>
</feature>
<feature type="compositionally biased region" description="Basic and acidic residues" evidence="1">
    <location>
        <begin position="110"/>
        <end position="128"/>
    </location>
</feature>
<feature type="region of interest" description="Disordered" evidence="1">
    <location>
        <begin position="77"/>
        <end position="134"/>
    </location>
</feature>
<dbReference type="InterPro" id="IPR057670">
    <property type="entry name" value="SH3_retrovirus"/>
</dbReference>
<keyword evidence="4" id="KW-1185">Reference proteome</keyword>
<dbReference type="Pfam" id="PF25597">
    <property type="entry name" value="SH3_retrovirus"/>
    <property type="match status" value="1"/>
</dbReference>
<feature type="domain" description="Retroviral polymerase SH3-like" evidence="2">
    <location>
        <begin position="2"/>
        <end position="42"/>
    </location>
</feature>